<dbReference type="EnsemblPlants" id="OPUNC04G01010.1">
    <property type="protein sequence ID" value="OPUNC04G01010.1"/>
    <property type="gene ID" value="OPUNC04G01010"/>
</dbReference>
<keyword evidence="1" id="KW-0732">Signal</keyword>
<dbReference type="OMA" id="PLQPAIC"/>
<dbReference type="Gramene" id="OPUNC04G01010.1">
    <property type="protein sequence ID" value="OPUNC04G01010.1"/>
    <property type="gene ID" value="OPUNC04G01010"/>
</dbReference>
<protein>
    <recommendedName>
        <fullName evidence="4">Prolamin-like domain-containing protein</fullName>
    </recommendedName>
</protein>
<dbReference type="HOGENOM" id="CLU_2227550_0_0_1"/>
<keyword evidence="3" id="KW-1185">Reference proteome</keyword>
<feature type="signal peptide" evidence="1">
    <location>
        <begin position="1"/>
        <end position="20"/>
    </location>
</feature>
<evidence type="ECO:0008006" key="4">
    <source>
        <dbReference type="Google" id="ProtNLM"/>
    </source>
</evidence>
<sequence length="106" mass="11010">MARSAAVLLGFALVAVLIIGGFVSDAGCTAAGGGGKHTAAMKGLVLQEQLELLDPSSFCTSEGCQDCLVEGVVSCFKEASWSSFFQPLQPAICFLTYVLDNACLNQ</sequence>
<accession>A0A0E0KM99</accession>
<reference evidence="2" key="1">
    <citation type="submission" date="2015-04" db="UniProtKB">
        <authorList>
            <consortium name="EnsemblPlants"/>
        </authorList>
    </citation>
    <scope>IDENTIFICATION</scope>
</reference>
<organism evidence="2">
    <name type="scientific">Oryza punctata</name>
    <name type="common">Red rice</name>
    <dbReference type="NCBI Taxonomy" id="4537"/>
    <lineage>
        <taxon>Eukaryota</taxon>
        <taxon>Viridiplantae</taxon>
        <taxon>Streptophyta</taxon>
        <taxon>Embryophyta</taxon>
        <taxon>Tracheophyta</taxon>
        <taxon>Spermatophyta</taxon>
        <taxon>Magnoliopsida</taxon>
        <taxon>Liliopsida</taxon>
        <taxon>Poales</taxon>
        <taxon>Poaceae</taxon>
        <taxon>BOP clade</taxon>
        <taxon>Oryzoideae</taxon>
        <taxon>Oryzeae</taxon>
        <taxon>Oryzinae</taxon>
        <taxon>Oryza</taxon>
    </lineage>
</organism>
<evidence type="ECO:0000256" key="1">
    <source>
        <dbReference type="SAM" id="SignalP"/>
    </source>
</evidence>
<dbReference type="AlphaFoldDB" id="A0A0E0KM99"/>
<dbReference type="Proteomes" id="UP000026962">
    <property type="component" value="Chromosome 4"/>
</dbReference>
<proteinExistence type="predicted"/>
<name>A0A0E0KM99_ORYPU</name>
<evidence type="ECO:0000313" key="3">
    <source>
        <dbReference type="Proteomes" id="UP000026962"/>
    </source>
</evidence>
<feature type="chain" id="PRO_5002365463" description="Prolamin-like domain-containing protein" evidence="1">
    <location>
        <begin position="21"/>
        <end position="106"/>
    </location>
</feature>
<reference evidence="2" key="2">
    <citation type="submission" date="2018-05" db="EMBL/GenBank/DDBJ databases">
        <title>OpunRS2 (Oryza punctata Reference Sequence Version 2).</title>
        <authorList>
            <person name="Zhang J."/>
            <person name="Kudrna D."/>
            <person name="Lee S."/>
            <person name="Talag J."/>
            <person name="Welchert J."/>
            <person name="Wing R.A."/>
        </authorList>
    </citation>
    <scope>NUCLEOTIDE SEQUENCE [LARGE SCALE GENOMIC DNA]</scope>
</reference>
<evidence type="ECO:0000313" key="2">
    <source>
        <dbReference type="EnsemblPlants" id="OPUNC04G01010.1"/>
    </source>
</evidence>